<dbReference type="OMA" id="WFSEMCA"/>
<protein>
    <recommendedName>
        <fullName evidence="3">C2 domain-containing protein</fullName>
    </recommendedName>
</protein>
<keyword evidence="2" id="KW-0472">Membrane</keyword>
<dbReference type="InterPro" id="IPR035892">
    <property type="entry name" value="C2_domain_sf"/>
</dbReference>
<dbReference type="VEuPathDB" id="ToxoDB:EAH_00015310"/>
<reference evidence="4" key="1">
    <citation type="submission" date="2013-10" db="EMBL/GenBank/DDBJ databases">
        <title>Genomic analysis of the causative agents of coccidiosis in chickens.</title>
        <authorList>
            <person name="Reid A.J."/>
            <person name="Blake D."/>
            <person name="Billington K."/>
            <person name="Browne H."/>
            <person name="Dunn M."/>
            <person name="Hung S."/>
            <person name="Kawahara F."/>
            <person name="Miranda-Saavedra D."/>
            <person name="Mourier T."/>
            <person name="Nagra H."/>
            <person name="Otto T.D."/>
            <person name="Rawlings N."/>
            <person name="Sanchez A."/>
            <person name="Sanders M."/>
            <person name="Subramaniam C."/>
            <person name="Tay Y."/>
            <person name="Dear P."/>
            <person name="Doerig C."/>
            <person name="Gruber A."/>
            <person name="Parkinson J."/>
            <person name="Shirley M."/>
            <person name="Wan K.L."/>
            <person name="Berriman M."/>
            <person name="Tomley F."/>
            <person name="Pain A."/>
        </authorList>
    </citation>
    <scope>NUCLEOTIDE SEQUENCE [LARGE SCALE GENOMIC DNA]</scope>
    <source>
        <strain evidence="4">Houghton</strain>
    </source>
</reference>
<dbReference type="GeneID" id="25269601"/>
<evidence type="ECO:0000313" key="5">
    <source>
        <dbReference type="Proteomes" id="UP000018050"/>
    </source>
</evidence>
<accession>U6GVU1</accession>
<name>U6GVU1_EIMAC</name>
<dbReference type="PROSITE" id="PS50004">
    <property type="entry name" value="C2"/>
    <property type="match status" value="1"/>
</dbReference>
<evidence type="ECO:0000259" key="3">
    <source>
        <dbReference type="PROSITE" id="PS50004"/>
    </source>
</evidence>
<dbReference type="SUPFAM" id="SSF49562">
    <property type="entry name" value="C2 domain (Calcium/lipid-binding domain, CaLB)"/>
    <property type="match status" value="1"/>
</dbReference>
<dbReference type="Gene3D" id="2.60.40.150">
    <property type="entry name" value="C2 domain"/>
    <property type="match status" value="1"/>
</dbReference>
<feature type="compositionally biased region" description="Low complexity" evidence="1">
    <location>
        <begin position="61"/>
        <end position="77"/>
    </location>
</feature>
<feature type="transmembrane region" description="Helical" evidence="2">
    <location>
        <begin position="483"/>
        <end position="505"/>
    </location>
</feature>
<proteinExistence type="predicted"/>
<feature type="transmembrane region" description="Helical" evidence="2">
    <location>
        <begin position="457"/>
        <end position="477"/>
    </location>
</feature>
<gene>
    <name evidence="4" type="ORF">EAH_00015310</name>
</gene>
<dbReference type="Proteomes" id="UP000018050">
    <property type="component" value="Unassembled WGS sequence"/>
</dbReference>
<dbReference type="CDD" id="cd00030">
    <property type="entry name" value="C2"/>
    <property type="match status" value="1"/>
</dbReference>
<dbReference type="OrthoDB" id="347027at2759"/>
<feature type="region of interest" description="Disordered" evidence="1">
    <location>
        <begin position="309"/>
        <end position="339"/>
    </location>
</feature>
<dbReference type="RefSeq" id="XP_013246633.1">
    <property type="nucleotide sequence ID" value="XM_013391179.1"/>
</dbReference>
<feature type="domain" description="C2" evidence="3">
    <location>
        <begin position="135"/>
        <end position="264"/>
    </location>
</feature>
<feature type="region of interest" description="Disordered" evidence="1">
    <location>
        <begin position="538"/>
        <end position="558"/>
    </location>
</feature>
<keyword evidence="2" id="KW-1133">Transmembrane helix</keyword>
<evidence type="ECO:0000256" key="2">
    <source>
        <dbReference type="SAM" id="Phobius"/>
    </source>
</evidence>
<dbReference type="InterPro" id="IPR000008">
    <property type="entry name" value="C2_dom"/>
</dbReference>
<feature type="compositionally biased region" description="Low complexity" evidence="1">
    <location>
        <begin position="324"/>
        <end position="339"/>
    </location>
</feature>
<keyword evidence="2" id="KW-0812">Transmembrane</keyword>
<sequence>MWSVSSRRASLALMRVQGSGSSSDMWGPCVLPEGAAIVQRWSRGGTAAAAAAAAAAATGTAAAGSTGSPPGSPSGTGDASGGGNAGDRRSPRRQPTAAFRAFPAVKKFSRVACLALPEEAANAASRLGYARLQLLLGYVVPEILDEEAFIEETGDRVHETAETAEEPQPALHVPYRPYIVVNLNGRDIYRSAVLHCDSTRPSDCLQGVWNERIEIQLHQPYSVLRLALYDRDTSTSAVGGDELLGAADFHLHLLLPQRIYDITTVFAPFAVLDDGVLSGKEEAFAVLQGSRYLHRSQDTRALIKESPCSVCGEHSGSCKHSSSSRRNSNSSSSSNSSAMEAEASSLYTVELDEEAIAKDLQHQLQLQLQQQQGEGEGDFAGCRLRLMLQLLPHKDSKCSTIPLLDEVSALLLPTPQETQEAALPPLNFPAVWSDIQDAQRKLTEGPLRVLAAGVYDAVYWERPVLSIACLLAFVFLWKHPCFLPAALLFLSGLLLLIVSFIQLPLPPEEAYSAGRGDSAAAAAAAAVAAASVAEAGREGDRGISAEGPRQRGRPGSLKAFEVSESENCAETSLLRSLLSAAVPPPLQLRVRQGHVRYAAAPSPQQQHSSTAAQ</sequence>
<evidence type="ECO:0000256" key="1">
    <source>
        <dbReference type="SAM" id="MobiDB-lite"/>
    </source>
</evidence>
<keyword evidence="5" id="KW-1185">Reference proteome</keyword>
<dbReference type="Pfam" id="PF00168">
    <property type="entry name" value="C2"/>
    <property type="match status" value="1"/>
</dbReference>
<organism evidence="4 5">
    <name type="scientific">Eimeria acervulina</name>
    <name type="common">Coccidian parasite</name>
    <dbReference type="NCBI Taxonomy" id="5801"/>
    <lineage>
        <taxon>Eukaryota</taxon>
        <taxon>Sar</taxon>
        <taxon>Alveolata</taxon>
        <taxon>Apicomplexa</taxon>
        <taxon>Conoidasida</taxon>
        <taxon>Coccidia</taxon>
        <taxon>Eucoccidiorida</taxon>
        <taxon>Eimeriorina</taxon>
        <taxon>Eimeriidae</taxon>
        <taxon>Eimeria</taxon>
    </lineage>
</organism>
<dbReference type="AlphaFoldDB" id="U6GVU1"/>
<dbReference type="EMBL" id="HG673666">
    <property type="protein sequence ID" value="CDI84376.1"/>
    <property type="molecule type" value="Genomic_DNA"/>
</dbReference>
<feature type="region of interest" description="Disordered" evidence="1">
    <location>
        <begin position="61"/>
        <end position="95"/>
    </location>
</feature>
<reference evidence="4" key="2">
    <citation type="submission" date="2013-10" db="EMBL/GenBank/DDBJ databases">
        <authorList>
            <person name="Aslett M."/>
        </authorList>
    </citation>
    <scope>NUCLEOTIDE SEQUENCE [LARGE SCALE GENOMIC DNA]</scope>
    <source>
        <strain evidence="4">Houghton</strain>
    </source>
</reference>
<evidence type="ECO:0000313" key="4">
    <source>
        <dbReference type="EMBL" id="CDI84376.1"/>
    </source>
</evidence>